<dbReference type="Gene3D" id="2.60.120.560">
    <property type="entry name" value="Exo-inulinase, domain 1"/>
    <property type="match status" value="1"/>
</dbReference>
<dbReference type="OrthoDB" id="9776657at2"/>
<evidence type="ECO:0000259" key="6">
    <source>
        <dbReference type="Pfam" id="PF08244"/>
    </source>
</evidence>
<dbReference type="GO" id="GO:0005987">
    <property type="term" value="P:sucrose catabolic process"/>
    <property type="evidence" value="ECO:0007669"/>
    <property type="project" value="TreeGrafter"/>
</dbReference>
<dbReference type="InterPro" id="IPR013189">
    <property type="entry name" value="Glyco_hydro_32_C"/>
</dbReference>
<feature type="domain" description="Glycosyl hydrolase family 32 C-terminal" evidence="6">
    <location>
        <begin position="343"/>
        <end position="467"/>
    </location>
</feature>
<dbReference type="PANTHER" id="PTHR42800">
    <property type="entry name" value="EXOINULINASE INUD (AFU_ORTHOLOGUE AFUA_5G00480)"/>
    <property type="match status" value="1"/>
</dbReference>
<name>A0A1X7KUA9_9MICO</name>
<dbReference type="STRING" id="150121.SAMN06296010_2957"/>
<dbReference type="InterPro" id="IPR013148">
    <property type="entry name" value="Glyco_hydro_32_N"/>
</dbReference>
<dbReference type="InterPro" id="IPR001362">
    <property type="entry name" value="Glyco_hydro_32"/>
</dbReference>
<evidence type="ECO:0000256" key="1">
    <source>
        <dbReference type="ARBA" id="ARBA00009902"/>
    </source>
</evidence>
<gene>
    <name evidence="7" type="ORF">SAMN06296010_2957</name>
</gene>
<dbReference type="Pfam" id="PF08244">
    <property type="entry name" value="Glyco_hydro_32C"/>
    <property type="match status" value="1"/>
</dbReference>
<organism evidence="7 8">
    <name type="scientific">Agreia pratensis</name>
    <dbReference type="NCBI Taxonomy" id="150121"/>
    <lineage>
        <taxon>Bacteria</taxon>
        <taxon>Bacillati</taxon>
        <taxon>Actinomycetota</taxon>
        <taxon>Actinomycetes</taxon>
        <taxon>Micrococcales</taxon>
        <taxon>Microbacteriaceae</taxon>
        <taxon>Agreia</taxon>
    </lineage>
</organism>
<comment type="similarity">
    <text evidence="1 4">Belongs to the glycosyl hydrolase 32 family.</text>
</comment>
<dbReference type="InterPro" id="IPR023296">
    <property type="entry name" value="Glyco_hydro_beta-prop_sf"/>
</dbReference>
<reference evidence="8" key="1">
    <citation type="submission" date="2017-04" db="EMBL/GenBank/DDBJ databases">
        <authorList>
            <person name="Varghese N."/>
            <person name="Submissions S."/>
        </authorList>
    </citation>
    <scope>NUCLEOTIDE SEQUENCE [LARGE SCALE GENOMIC DNA]</scope>
    <source>
        <strain evidence="8">VKM Ac-2510</strain>
    </source>
</reference>
<keyword evidence="2 4" id="KW-0378">Hydrolase</keyword>
<evidence type="ECO:0000256" key="2">
    <source>
        <dbReference type="ARBA" id="ARBA00022801"/>
    </source>
</evidence>
<dbReference type="RefSeq" id="WP_085487392.1">
    <property type="nucleotide sequence ID" value="NZ_FXAY01000005.1"/>
</dbReference>
<dbReference type="PANTHER" id="PTHR42800:SF1">
    <property type="entry name" value="EXOINULINASE INUD (AFU_ORTHOLOGUE AFUA_5G00480)"/>
    <property type="match status" value="1"/>
</dbReference>
<dbReference type="SMART" id="SM00640">
    <property type="entry name" value="Glyco_32"/>
    <property type="match status" value="1"/>
</dbReference>
<accession>A0A1X7KUA9</accession>
<dbReference type="CDD" id="cd18622">
    <property type="entry name" value="GH32_Inu-like"/>
    <property type="match status" value="1"/>
</dbReference>
<dbReference type="GO" id="GO:0005737">
    <property type="term" value="C:cytoplasm"/>
    <property type="evidence" value="ECO:0007669"/>
    <property type="project" value="TreeGrafter"/>
</dbReference>
<evidence type="ECO:0000256" key="4">
    <source>
        <dbReference type="RuleBase" id="RU362110"/>
    </source>
</evidence>
<evidence type="ECO:0000313" key="7">
    <source>
        <dbReference type="EMBL" id="SMG45108.1"/>
    </source>
</evidence>
<dbReference type="GO" id="GO:0004575">
    <property type="term" value="F:sucrose alpha-glucosidase activity"/>
    <property type="evidence" value="ECO:0007669"/>
    <property type="project" value="TreeGrafter"/>
</dbReference>
<sequence>MSSDDRPLIHFTPARNWMNDPNGLVYDRGVYHLFYQYNPFGNSWGNMSWGHATSRDLTSWHELPVAIACTPTEQIYSGSVVVDSLNTSELGSIESPPLVAVYTRVSPDGIQTQALAFSTDGGYAWEKYAGNPVLDRDSPDFRDPKVFRYTSPTGDSTWIMVAVEATLRQVLIYSSQNLRDWIFESSIGPFGPEDVVWECPDLFALPVDGDDERLMWVLLVSTNGVGDAVDSSMSYLVGSFDGHSFVVDPAGSWTPVDHGRDFYAAVTFSGVPDDRRIALGWAGNWQYASETPTAPWRGVMSSPRELSLTRTAGGFALIQTPVLDLESVSVESETVRMPIVSGSPSTTIAGRRYVLTIDWQAGPDSILRLDVLAGTHGEVTIGYDTATMTLSLDRRRSGIVDLHPGFATVNETSVPLRDGRLSLTVIVDECVVEIFADEGAVTFTDLAFAPADADVLRVAATSGTGTVTVSPLREPRCDAEGGAERGRVAKRSPRVADGLGEFIAG</sequence>
<dbReference type="SUPFAM" id="SSF75005">
    <property type="entry name" value="Arabinanase/levansucrase/invertase"/>
    <property type="match status" value="1"/>
</dbReference>
<dbReference type="PROSITE" id="PS00609">
    <property type="entry name" value="GLYCOSYL_HYDROL_F32"/>
    <property type="match status" value="1"/>
</dbReference>
<dbReference type="Proteomes" id="UP000193244">
    <property type="component" value="Unassembled WGS sequence"/>
</dbReference>
<proteinExistence type="inferred from homology"/>
<keyword evidence="8" id="KW-1185">Reference proteome</keyword>
<dbReference type="Pfam" id="PF00251">
    <property type="entry name" value="Glyco_hydro_32N"/>
    <property type="match status" value="1"/>
</dbReference>
<evidence type="ECO:0000259" key="5">
    <source>
        <dbReference type="Pfam" id="PF00251"/>
    </source>
</evidence>
<dbReference type="InterPro" id="IPR013320">
    <property type="entry name" value="ConA-like_dom_sf"/>
</dbReference>
<dbReference type="EMBL" id="FXAY01000005">
    <property type="protein sequence ID" value="SMG45108.1"/>
    <property type="molecule type" value="Genomic_DNA"/>
</dbReference>
<dbReference type="InterPro" id="IPR018053">
    <property type="entry name" value="Glyco_hydro_32_AS"/>
</dbReference>
<evidence type="ECO:0000313" key="8">
    <source>
        <dbReference type="Proteomes" id="UP000193244"/>
    </source>
</evidence>
<dbReference type="SUPFAM" id="SSF49899">
    <property type="entry name" value="Concanavalin A-like lectins/glucanases"/>
    <property type="match status" value="1"/>
</dbReference>
<dbReference type="AlphaFoldDB" id="A0A1X7KUA9"/>
<evidence type="ECO:0000256" key="3">
    <source>
        <dbReference type="ARBA" id="ARBA00023295"/>
    </source>
</evidence>
<protein>
    <submittedName>
        <fullName evidence="7">Levanase/fructan beta-fructosidase</fullName>
    </submittedName>
</protein>
<feature type="domain" description="Glycosyl hydrolase family 32 N-terminal" evidence="5">
    <location>
        <begin position="10"/>
        <end position="321"/>
    </location>
</feature>
<dbReference type="Gene3D" id="2.115.10.20">
    <property type="entry name" value="Glycosyl hydrolase domain, family 43"/>
    <property type="match status" value="1"/>
</dbReference>
<keyword evidence="3 4" id="KW-0326">Glycosidase</keyword>